<keyword evidence="2" id="KW-0472">Membrane</keyword>
<sequence length="383" mass="42993">MSATVEGSATQRKGASEKKKPMADVMNSMKRNEKMIRAMADNTPEWLKGAKPYLQKAAPILAFLAMLIDTAAPYVIHGSIWAYKKFKELPDELEWAVFGVWLCFFGGVYPVLVLTVETFLMTGWDQTSAAILELYNQFLIVQEASKKDDERDDDGDGIRDVDQRSGKENFTHKMDLFLKTADPKKIQSAAGVVFNAWFAVVAVLRVEFAKTTALGVAIGDATFKTIGRVIVPICDVCMPEKYAKWVPMVAKYMARAFGMYLAWTLQAVISAFHSGIRGGPGPIFIRFLPFFFLLDPLLSFLYISIYFRFQPSSIITSNHPKSFPNHPKSPQKHVNSSPNLIHKIIPPPSPLSPHHPRFHGGTHGLGLQGKARWQEVQRRRHLP</sequence>
<feature type="region of interest" description="Disordered" evidence="1">
    <location>
        <begin position="1"/>
        <end position="23"/>
    </location>
</feature>
<reference evidence="3" key="1">
    <citation type="submission" date="2021-01" db="EMBL/GenBank/DDBJ databases">
        <authorList>
            <person name="Corre E."/>
            <person name="Pelletier E."/>
            <person name="Niang G."/>
            <person name="Scheremetjew M."/>
            <person name="Finn R."/>
            <person name="Kale V."/>
            <person name="Holt S."/>
            <person name="Cochrane G."/>
            <person name="Meng A."/>
            <person name="Brown T."/>
            <person name="Cohen L."/>
        </authorList>
    </citation>
    <scope>NUCLEOTIDE SEQUENCE</scope>
    <source>
        <strain evidence="3">CCCM811</strain>
    </source>
</reference>
<name>A0A7S4DVA3_9EUKA</name>
<dbReference type="EMBL" id="HBIV01033783">
    <property type="protein sequence ID" value="CAE0672451.1"/>
    <property type="molecule type" value="Transcribed_RNA"/>
</dbReference>
<dbReference type="AlphaFoldDB" id="A0A7S4DVA3"/>
<evidence type="ECO:0000256" key="1">
    <source>
        <dbReference type="SAM" id="MobiDB-lite"/>
    </source>
</evidence>
<feature type="region of interest" description="Disordered" evidence="1">
    <location>
        <begin position="320"/>
        <end position="339"/>
    </location>
</feature>
<keyword evidence="2" id="KW-1133">Transmembrane helix</keyword>
<feature type="transmembrane region" description="Helical" evidence="2">
    <location>
        <begin position="60"/>
        <end position="83"/>
    </location>
</feature>
<keyword evidence="2" id="KW-0812">Transmembrane</keyword>
<feature type="transmembrane region" description="Helical" evidence="2">
    <location>
        <begin position="252"/>
        <end position="272"/>
    </location>
</feature>
<evidence type="ECO:0000256" key="2">
    <source>
        <dbReference type="SAM" id="Phobius"/>
    </source>
</evidence>
<feature type="compositionally biased region" description="Polar residues" evidence="1">
    <location>
        <begin position="1"/>
        <end position="13"/>
    </location>
</feature>
<protein>
    <submittedName>
        <fullName evidence="3">Uncharacterized protein</fullName>
    </submittedName>
</protein>
<accession>A0A7S4DVA3</accession>
<organism evidence="3">
    <name type="scientific">Lotharella globosa</name>
    <dbReference type="NCBI Taxonomy" id="91324"/>
    <lineage>
        <taxon>Eukaryota</taxon>
        <taxon>Sar</taxon>
        <taxon>Rhizaria</taxon>
        <taxon>Cercozoa</taxon>
        <taxon>Chlorarachniophyceae</taxon>
        <taxon>Lotharella</taxon>
    </lineage>
</organism>
<feature type="region of interest" description="Disordered" evidence="1">
    <location>
        <begin position="352"/>
        <end position="383"/>
    </location>
</feature>
<gene>
    <name evidence="3" type="ORF">LGLO00237_LOCUS24101</name>
</gene>
<feature type="transmembrane region" description="Helical" evidence="2">
    <location>
        <begin position="284"/>
        <end position="307"/>
    </location>
</feature>
<evidence type="ECO:0000313" key="3">
    <source>
        <dbReference type="EMBL" id="CAE0672451.1"/>
    </source>
</evidence>
<proteinExistence type="predicted"/>
<feature type="transmembrane region" description="Helical" evidence="2">
    <location>
        <begin position="95"/>
        <end position="116"/>
    </location>
</feature>